<organism evidence="2 3">
    <name type="scientific">Clonorchis sinensis</name>
    <name type="common">Chinese liver fluke</name>
    <dbReference type="NCBI Taxonomy" id="79923"/>
    <lineage>
        <taxon>Eukaryota</taxon>
        <taxon>Metazoa</taxon>
        <taxon>Spiralia</taxon>
        <taxon>Lophotrochozoa</taxon>
        <taxon>Platyhelminthes</taxon>
        <taxon>Trematoda</taxon>
        <taxon>Digenea</taxon>
        <taxon>Opisthorchiida</taxon>
        <taxon>Opisthorchiata</taxon>
        <taxon>Opisthorchiidae</taxon>
        <taxon>Clonorchis</taxon>
    </lineage>
</organism>
<accession>G7YJZ0</accession>
<reference key="2">
    <citation type="submission" date="2011-10" db="EMBL/GenBank/DDBJ databases">
        <title>The genome and transcriptome sequence of Clonorchis sinensis provide insights into the carcinogenic liver fluke.</title>
        <authorList>
            <person name="Wang X."/>
            <person name="Huang Y."/>
            <person name="Chen W."/>
            <person name="Liu H."/>
            <person name="Guo L."/>
            <person name="Chen Y."/>
            <person name="Luo F."/>
            <person name="Zhou W."/>
            <person name="Sun J."/>
            <person name="Mao Q."/>
            <person name="Liang P."/>
            <person name="Zhou C."/>
            <person name="Tian Y."/>
            <person name="Men J."/>
            <person name="Lv X."/>
            <person name="Huang L."/>
            <person name="Zhou J."/>
            <person name="Hu Y."/>
            <person name="Li R."/>
            <person name="Zhang F."/>
            <person name="Lei H."/>
            <person name="Li X."/>
            <person name="Hu X."/>
            <person name="Liang C."/>
            <person name="Xu J."/>
            <person name="Wu Z."/>
            <person name="Yu X."/>
        </authorList>
    </citation>
    <scope>NUCLEOTIDE SEQUENCE</scope>
    <source>
        <strain>Henan</strain>
    </source>
</reference>
<evidence type="ECO:0000256" key="1">
    <source>
        <dbReference type="SAM" id="MobiDB-lite"/>
    </source>
</evidence>
<name>G7YJZ0_CLOSI</name>
<feature type="region of interest" description="Disordered" evidence="1">
    <location>
        <begin position="207"/>
        <end position="227"/>
    </location>
</feature>
<protein>
    <recommendedName>
        <fullName evidence="4">ATP-binding cassette transporter</fullName>
    </recommendedName>
</protein>
<keyword evidence="3" id="KW-1185">Reference proteome</keyword>
<gene>
    <name evidence="2" type="ORF">CLF_109925</name>
</gene>
<dbReference type="EMBL" id="DF143458">
    <property type="protein sequence ID" value="GAA53273.1"/>
    <property type="molecule type" value="Genomic_DNA"/>
</dbReference>
<dbReference type="Proteomes" id="UP000008909">
    <property type="component" value="Unassembled WGS sequence"/>
</dbReference>
<evidence type="ECO:0000313" key="2">
    <source>
        <dbReference type="EMBL" id="GAA53273.1"/>
    </source>
</evidence>
<dbReference type="AlphaFoldDB" id="G7YJZ0"/>
<evidence type="ECO:0008006" key="4">
    <source>
        <dbReference type="Google" id="ProtNLM"/>
    </source>
</evidence>
<proteinExistence type="predicted"/>
<reference evidence="2" key="1">
    <citation type="journal article" date="2011" name="Genome Biol.">
        <title>The draft genome of the carcinogenic human liver fluke Clonorchis sinensis.</title>
        <authorList>
            <person name="Wang X."/>
            <person name="Chen W."/>
            <person name="Huang Y."/>
            <person name="Sun J."/>
            <person name="Men J."/>
            <person name="Liu H."/>
            <person name="Luo F."/>
            <person name="Guo L."/>
            <person name="Lv X."/>
            <person name="Deng C."/>
            <person name="Zhou C."/>
            <person name="Fan Y."/>
            <person name="Li X."/>
            <person name="Huang L."/>
            <person name="Hu Y."/>
            <person name="Liang C."/>
            <person name="Hu X."/>
            <person name="Xu J."/>
            <person name="Yu X."/>
        </authorList>
    </citation>
    <scope>NUCLEOTIDE SEQUENCE [LARGE SCALE GENOMIC DNA]</scope>
    <source>
        <strain evidence="2">Henan</strain>
    </source>
</reference>
<sequence>MRHRRRNKPFAFSLRDRNGDTTSDPTLVSEFYRGRYAGFRYHYELLLVGYPFLSLKKNAFGLFLMRSYRVDFKKVVHHEGIRSNTETSNRELNFTPTPAVAAGEPPEVRISECIDSEGPDKCSQYVEDNRIRFGGFREVHRSCVRDDAFSRGFCLKLIQELHVIRCPPVGRFRSAQDWAKRALRSRRSSGKWSSSLNQCNLWSYPSPHTTINRTDTNKRMPHRPSRGTISRGALLAAYSMAGIALRTDDSVRHASVLRATSACHMTPTSSGPPKVRTNRQATERLADPDVRRTYQNRLLESLPNAPPSDVNAYWDEIAASLHSAGNFACGTAPPGSLKHWISDRTVALRKSRRNIPAGPEHNLVRRIIRRQVKLQPKSEWADCLNELLQKTGVKMFGHVSLTKGAILESLNDIFLREDFIWQPLPAVQRPPYAQPERRM</sequence>
<evidence type="ECO:0000313" key="3">
    <source>
        <dbReference type="Proteomes" id="UP000008909"/>
    </source>
</evidence>